<dbReference type="Proteomes" id="UP000036958">
    <property type="component" value="Unassembled WGS sequence"/>
</dbReference>
<organism evidence="1 2">
    <name type="scientific">Sunxiuqinia dokdonensis</name>
    <dbReference type="NCBI Taxonomy" id="1409788"/>
    <lineage>
        <taxon>Bacteria</taxon>
        <taxon>Pseudomonadati</taxon>
        <taxon>Bacteroidota</taxon>
        <taxon>Bacteroidia</taxon>
        <taxon>Marinilabiliales</taxon>
        <taxon>Prolixibacteraceae</taxon>
        <taxon>Sunxiuqinia</taxon>
    </lineage>
</organism>
<sequence length="240" mass="28317">MEQDLLIERALIEIFSDDLLRENLAFRGGTALHKVFLKPQVRYSEDIDLVQIKEGPIKPLLERIRERMKFLGTKCSIKQNGNNNTIIYRFESEIPPIVNLRLKIEINCREHFSVLGLNKVHYETESTWFKGNCSIMSYELEELLGTKLRALYQRRKGRDLFDLWWAASHENVDSVKLRNCYLEYMQFVVDKPPTTKQFLQNLNDKMIDHEFSHDINGLLRPGIEYDQEKGYAYITSRLII</sequence>
<keyword evidence="1" id="KW-0808">Transferase</keyword>
<dbReference type="Pfam" id="PF08843">
    <property type="entry name" value="AbiEii"/>
    <property type="match status" value="1"/>
</dbReference>
<dbReference type="STRING" id="1409788.NC99_42530"/>
<comment type="caution">
    <text evidence="1">The sequence shown here is derived from an EMBL/GenBank/DDBJ whole genome shotgun (WGS) entry which is preliminary data.</text>
</comment>
<dbReference type="RefSeq" id="WP_204375068.1">
    <property type="nucleotide sequence ID" value="NZ_LGIA01000206.1"/>
</dbReference>
<evidence type="ECO:0000313" key="2">
    <source>
        <dbReference type="Proteomes" id="UP000036958"/>
    </source>
</evidence>
<proteinExistence type="predicted"/>
<reference evidence="2" key="1">
    <citation type="submission" date="2015-07" db="EMBL/GenBank/DDBJ databases">
        <title>Genome sequencing of Sunxiuqinia dokdonensis strain SK.</title>
        <authorList>
            <person name="Ahn S."/>
            <person name="Kim B.-C."/>
        </authorList>
    </citation>
    <scope>NUCLEOTIDE SEQUENCE [LARGE SCALE GENOMIC DNA]</scope>
    <source>
        <strain evidence="2">SK</strain>
    </source>
</reference>
<dbReference type="GO" id="GO:0016740">
    <property type="term" value="F:transferase activity"/>
    <property type="evidence" value="ECO:0007669"/>
    <property type="project" value="UniProtKB-KW"/>
</dbReference>
<dbReference type="Gene3D" id="3.10.450.620">
    <property type="entry name" value="JHP933, nucleotidyltransferase-like core domain"/>
    <property type="match status" value="1"/>
</dbReference>
<evidence type="ECO:0000313" key="1">
    <source>
        <dbReference type="EMBL" id="KOH42946.1"/>
    </source>
</evidence>
<dbReference type="EMBL" id="LGIA01000206">
    <property type="protein sequence ID" value="KOH42946.1"/>
    <property type="molecule type" value="Genomic_DNA"/>
</dbReference>
<name>A0A0L8V3D8_9BACT</name>
<keyword evidence="2" id="KW-1185">Reference proteome</keyword>
<dbReference type="InterPro" id="IPR014942">
    <property type="entry name" value="AbiEii"/>
</dbReference>
<dbReference type="AlphaFoldDB" id="A0A0L8V3D8"/>
<protein>
    <submittedName>
        <fullName evidence="1">Nucleotidyltransferase</fullName>
    </submittedName>
</protein>
<gene>
    <name evidence="1" type="ORF">NC99_42530</name>
</gene>
<accession>A0A0L8V3D8</accession>
<dbReference type="PATRIC" id="fig|1409788.3.peg.4346"/>